<sequence length="617" mass="67450">MASISGAAAPPSSGSACRLRLRRQLLMRPSHLRLRAPHSIADLSRSSSSSGSPHAPAPPLASKQQPAAPAAAVEKDPIKLWDRYVEWLYQHKELGLFVDVSRMGFTDDFLHRMEPLLQRAFVDMGELEKGAIANPDEGRMVGHYWLRDPGLAPNSFLRTKIEKTVDHILAFSQDIVSGKIKPPSSQAGRFTQILSIGIGGSSLGPQFVSEALAPDNPPLKIRFIDNTDPAGIDHQIAQLGAELESTLVIVISKSGGTPETRNGLLEVQKAFRDAGLEFSKQGVAITQENSLLDNTARIEGWLDRFPMFDWVGGRTSELSAVGLLPAALQGIDVKEMLIGAALMDEETRNTVVKENPAALLALSWYWATDGIGNKDMVVLPYKDSLLLLSRYLQQLVMESLGKEFDLDGNRVNQGLTVYGNKGSTDQHAYIQQLRDGVHNFFVTFIEVLRDRPPGHDWELEPGVTCGDYLFGMLQGTRAALYSNDRESISVTVQEVTPRAVGALVALYERAVGIYASLVNINAYHQPGVEAGKKAAGDVLALQKRVLTVLNEASCKDPPEPLTLEQIADRCHCPEDIEMIYKIIQHMAANDRALIAEGSCGSPRSVKVYLGECNVDDL</sequence>
<reference evidence="1" key="1">
    <citation type="submission" date="2021-05" db="EMBL/GenBank/DDBJ databases">
        <authorList>
            <person name="Scholz U."/>
            <person name="Mascher M."/>
            <person name="Fiebig A."/>
        </authorList>
    </citation>
    <scope>NUCLEOTIDE SEQUENCE [LARGE SCALE GENOMIC DNA]</scope>
</reference>
<evidence type="ECO:0000313" key="2">
    <source>
        <dbReference type="Proteomes" id="UP001732700"/>
    </source>
</evidence>
<protein>
    <submittedName>
        <fullName evidence="1">Uncharacterized protein</fullName>
    </submittedName>
</protein>
<proteinExistence type="predicted"/>
<name>A0ACD5YFE2_AVESA</name>
<accession>A0ACD5YFE2</accession>
<dbReference type="Proteomes" id="UP001732700">
    <property type="component" value="Chromosome 5D"/>
</dbReference>
<organism evidence="1 2">
    <name type="scientific">Avena sativa</name>
    <name type="common">Oat</name>
    <dbReference type="NCBI Taxonomy" id="4498"/>
    <lineage>
        <taxon>Eukaryota</taxon>
        <taxon>Viridiplantae</taxon>
        <taxon>Streptophyta</taxon>
        <taxon>Embryophyta</taxon>
        <taxon>Tracheophyta</taxon>
        <taxon>Spermatophyta</taxon>
        <taxon>Magnoliopsida</taxon>
        <taxon>Liliopsida</taxon>
        <taxon>Poales</taxon>
        <taxon>Poaceae</taxon>
        <taxon>BOP clade</taxon>
        <taxon>Pooideae</taxon>
        <taxon>Poodae</taxon>
        <taxon>Poeae</taxon>
        <taxon>Poeae Chloroplast Group 1 (Aveneae type)</taxon>
        <taxon>Aveninae</taxon>
        <taxon>Avena</taxon>
    </lineage>
</organism>
<reference evidence="1" key="2">
    <citation type="submission" date="2025-09" db="UniProtKB">
        <authorList>
            <consortium name="EnsemblPlants"/>
        </authorList>
    </citation>
    <scope>IDENTIFICATION</scope>
</reference>
<evidence type="ECO:0000313" key="1">
    <source>
        <dbReference type="EnsemblPlants" id="AVESA.00010b.r2.5DG0960980.1.CDS"/>
    </source>
</evidence>
<keyword evidence="2" id="KW-1185">Reference proteome</keyword>
<dbReference type="EnsemblPlants" id="AVESA.00010b.r2.5DG0960980.1">
    <property type="protein sequence ID" value="AVESA.00010b.r2.5DG0960980.1.CDS"/>
    <property type="gene ID" value="AVESA.00010b.r2.5DG0960980"/>
</dbReference>